<organism evidence="10 15">
    <name type="scientific">Crassostrea virginica</name>
    <name type="common">Eastern oyster</name>
    <dbReference type="NCBI Taxonomy" id="6565"/>
    <lineage>
        <taxon>Eukaryota</taxon>
        <taxon>Metazoa</taxon>
        <taxon>Spiralia</taxon>
        <taxon>Lophotrochozoa</taxon>
        <taxon>Mollusca</taxon>
        <taxon>Bivalvia</taxon>
        <taxon>Autobranchia</taxon>
        <taxon>Pteriomorphia</taxon>
        <taxon>Ostreida</taxon>
        <taxon>Ostreoidea</taxon>
        <taxon>Ostreidae</taxon>
        <taxon>Crassostrea</taxon>
    </lineage>
</organism>
<evidence type="ECO:0000313" key="16">
    <source>
        <dbReference type="RefSeq" id="XP_022317016.1"/>
    </source>
</evidence>
<dbReference type="SUPFAM" id="SSF75011">
    <property type="entry name" value="3-carboxy-cis,cis-mucoante lactonizing enzyme"/>
    <property type="match status" value="1"/>
</dbReference>
<dbReference type="CDD" id="cd00104">
    <property type="entry name" value="KAZAL_FS"/>
    <property type="match status" value="1"/>
</dbReference>
<dbReference type="OrthoDB" id="6085115at2759"/>
<feature type="chain" id="PRO_5044666175" evidence="6">
    <location>
        <begin position="20"/>
        <end position="1619"/>
    </location>
</feature>
<dbReference type="RefSeq" id="XP_022317015.1">
    <property type="nucleotide sequence ID" value="XM_022461307.1"/>
</dbReference>
<evidence type="ECO:0000313" key="11">
    <source>
        <dbReference type="RefSeq" id="XP_022317011.1"/>
    </source>
</evidence>
<evidence type="ECO:0000256" key="2">
    <source>
        <dbReference type="ARBA" id="ARBA00022737"/>
    </source>
</evidence>
<feature type="signal peptide" evidence="6">
    <location>
        <begin position="1"/>
        <end position="19"/>
    </location>
</feature>
<dbReference type="RefSeq" id="XP_022317016.1">
    <property type="nucleotide sequence ID" value="XM_022461308.1"/>
</dbReference>
<feature type="domain" description="Kazal-like" evidence="9">
    <location>
        <begin position="440"/>
        <end position="487"/>
    </location>
</feature>
<dbReference type="SUPFAM" id="SSF100895">
    <property type="entry name" value="Kazal-type serine protease inhibitors"/>
    <property type="match status" value="1"/>
</dbReference>
<dbReference type="InterPro" id="IPR003609">
    <property type="entry name" value="Pan_app"/>
</dbReference>
<keyword evidence="2" id="KW-0677">Repeat</keyword>
<feature type="compositionally biased region" description="Basic and acidic residues" evidence="5">
    <location>
        <begin position="866"/>
        <end position="896"/>
    </location>
</feature>
<dbReference type="RefSeq" id="XP_022317013.1">
    <property type="nucleotide sequence ID" value="XM_022461305.1"/>
</dbReference>
<dbReference type="RefSeq" id="XP_022317014.1">
    <property type="nucleotide sequence ID" value="XM_022461306.1"/>
</dbReference>
<feature type="region of interest" description="Disordered" evidence="5">
    <location>
        <begin position="191"/>
        <end position="426"/>
    </location>
</feature>
<sequence>MKCLWSLLVCCMLCYLSEARPHEKKHGTLYSDPGYIGYWRPPAVNKIFYPEKETKSSETKGEKSVHLNAVDNLNSGKVEDETVKKTAESVKEKSVSTALPSKHSTTLQHKTSTTEAPRHQAPTRQNIALNPPHQVSQGNEEYSQKTDKKKSRITNVNLIITDEGTPSKWNHQMKEFIKEVYGGELPYSENVMLSDDGGKPESLTTNTGTEHHLSQPVINQSPADSNERIPEKAAHKLSKPLTINEESETKESDDSMVKVIKKIHDHKDTASESETVSQGNHDHKDTASESETVSQGNHEPATKSETEHHTTPTGTDNQKKPRESEHVTKLNKTENHEHHRATTKAETEPHKNHKSTTESPPKPSQSHQNQERSRVKGSSTTAAPSTRPNPPTTRPSRVTPVTKRKIQHKESNHSQPKSHASCRSDRDCRSGRMCHEGACVCGDDTLCARHTHPVCGSDGVVYPSHCELHRQACTQHRHIKVDVEGKGCTSHSRTTPAVQQAVRNNTVIRGVRCEYRIHEKTEGVLWGKPVVTTEVISRDSCLDQCEQLDSCVGFEFSSDNSLCAVFERGPDLSFWPNPKMTFYEVARCKHKKGDRCSFEQIKVNSDNVYLMCDVSVHFMSDIVECQAACKDCAAFTFLQGACQVYHNERCVNMLNDLGKNHYIKHCHNTVDTNSSCHILEMTPGRSPYMCSKATSTLSTLLDCHDTCLRGHCEAFKFLNNGFCEIYFDKSCLEMLKKGRENYYVRRCANPKDCSYHEVQLPANVPCEIRSDKMSSFEDCRDMCDDCTAIKYDYSTGECHIYHHDSCITQKSVNYIKRDCGITQELASTTEPLLLRFKRPDNKVAPVHPLRLAEGDQSGVVLPSEAPEDHAQGEPEIRVSLEVKKPGPRGNDNRLGDSQLKDRVEEAMFSELCTVQEYGQMKADILRYHCVRFQERDCSPRALYNKKGYLASLMFSYYDKNMDNKIIRDELWEIWVTEPFQRMFASCSLMDMFRFENILDDEIQEEEFLKAFDLEPTAFLEEFQEVPTLATVGNGLELRCGISPSSENSHIIWSRHRTDLETISFPGIAVFSDGTLFFENVGVHHIGNWSCYDQYRSGFQQVHTLQVNIPPIVKVSPSSMMLPVNGVDIYLHCHVIGIPQPKIQWQFNNKVIPVSPDHYARIHDNGTLIIKNSNYQRDSGAYKCYASNVAGNSEDIAMLYIQKPNQTENLYGKKTARQETFFVFHETGYSAYNPSGCYTKRKVHSSFGHLKYIPEELDGPIFLCDQKQGCTWGQSVNVRNKLLYVAQPKEGRVVVIDSAETMNPTEFINTDQYPTKLYYVEHLDEVWVLCWNSDRNMGSKTIVVIKEASSDIRHRMVHTQPVGYKFDLVQDMFLPPHNDLPHPLRYGYVIHSEQRTLFKIELDSMRYTKSVDLVRFGCVPEDVAFIHLGGHILVKCQEGESPGGQATTQILMDLITDTPVANSTLSGTPYVSPDSRNVVNVDKETGKVSIAKVTDKGEITKMTDVTVSSKVSDVTFFPSKNGHGYDIVMTSQELPEIYYVQLSNGKITTLKGMGEPAKMTLNPFTPVSRAVVSGDVFSKYLATPSENALLILNGQDMYPDCQLTGLKNPDKVAYNVASIV</sequence>
<evidence type="ECO:0000259" key="8">
    <source>
        <dbReference type="PROSITE" id="PS50948"/>
    </source>
</evidence>
<feature type="compositionally biased region" description="Basic and acidic residues" evidence="5">
    <location>
        <begin position="225"/>
        <end position="234"/>
    </location>
</feature>
<dbReference type="GeneID" id="111120524"/>
<dbReference type="SUPFAM" id="SSF48726">
    <property type="entry name" value="Immunoglobulin"/>
    <property type="match status" value="2"/>
</dbReference>
<evidence type="ECO:0000256" key="3">
    <source>
        <dbReference type="ARBA" id="ARBA00023157"/>
    </source>
</evidence>
<evidence type="ECO:0000256" key="5">
    <source>
        <dbReference type="SAM" id="MobiDB-lite"/>
    </source>
</evidence>
<feature type="region of interest" description="Disordered" evidence="5">
    <location>
        <begin position="76"/>
        <end position="150"/>
    </location>
</feature>
<dbReference type="PANTHER" id="PTHR12231:SF253">
    <property type="entry name" value="DPR-INTERACTING PROTEIN ETA, ISOFORM B-RELATED"/>
    <property type="match status" value="1"/>
</dbReference>
<dbReference type="PROSITE" id="PS51465">
    <property type="entry name" value="KAZAL_2"/>
    <property type="match status" value="1"/>
</dbReference>
<keyword evidence="1 6" id="KW-0732">Signal</keyword>
<evidence type="ECO:0000313" key="14">
    <source>
        <dbReference type="RefSeq" id="XP_022317014.1"/>
    </source>
</evidence>
<dbReference type="SMART" id="SM00408">
    <property type="entry name" value="IGc2"/>
    <property type="match status" value="2"/>
</dbReference>
<evidence type="ECO:0000313" key="13">
    <source>
        <dbReference type="RefSeq" id="XP_022317013.1"/>
    </source>
</evidence>
<accession>A0A8B8CMK7</accession>
<feature type="domain" description="Ig-like" evidence="7">
    <location>
        <begin position="1109"/>
        <end position="1196"/>
    </location>
</feature>
<dbReference type="InterPro" id="IPR036179">
    <property type="entry name" value="Ig-like_dom_sf"/>
</dbReference>
<dbReference type="InterPro" id="IPR013783">
    <property type="entry name" value="Ig-like_fold"/>
</dbReference>
<keyword evidence="4" id="KW-0393">Immunoglobulin domain</keyword>
<dbReference type="Gene3D" id="3.30.60.30">
    <property type="match status" value="1"/>
</dbReference>
<evidence type="ECO:0000256" key="1">
    <source>
        <dbReference type="ARBA" id="ARBA00022729"/>
    </source>
</evidence>
<feature type="domain" description="Ig-like" evidence="7">
    <location>
        <begin position="1015"/>
        <end position="1090"/>
    </location>
</feature>
<dbReference type="FunFam" id="2.60.40.10:FF:000032">
    <property type="entry name" value="palladin isoform X1"/>
    <property type="match status" value="1"/>
</dbReference>
<dbReference type="Proteomes" id="UP000694844">
    <property type="component" value="Chromosome 2"/>
</dbReference>
<feature type="domain" description="Apple" evidence="8">
    <location>
        <begin position="513"/>
        <end position="588"/>
    </location>
</feature>
<feature type="compositionally biased region" description="Basic and acidic residues" evidence="5">
    <location>
        <begin position="247"/>
        <end position="256"/>
    </location>
</feature>
<dbReference type="Pfam" id="PF13927">
    <property type="entry name" value="Ig_3"/>
    <property type="match status" value="1"/>
</dbReference>
<dbReference type="SMART" id="SM00280">
    <property type="entry name" value="KAZAL"/>
    <property type="match status" value="1"/>
</dbReference>
<evidence type="ECO:0000259" key="7">
    <source>
        <dbReference type="PROSITE" id="PS50835"/>
    </source>
</evidence>
<feature type="compositionally biased region" description="Polar residues" evidence="5">
    <location>
        <begin position="122"/>
        <end position="141"/>
    </location>
</feature>
<evidence type="ECO:0000313" key="15">
    <source>
        <dbReference type="RefSeq" id="XP_022317015.1"/>
    </source>
</evidence>
<dbReference type="InterPro" id="IPR051170">
    <property type="entry name" value="Neural/epithelial_adhesion"/>
</dbReference>
<keyword evidence="3" id="KW-1015">Disulfide bond</keyword>
<name>A0A8B8CMK7_CRAVI</name>
<evidence type="ECO:0000259" key="9">
    <source>
        <dbReference type="PROSITE" id="PS51465"/>
    </source>
</evidence>
<feature type="compositionally biased region" description="Basic and acidic residues" evidence="5">
    <location>
        <begin position="317"/>
        <end position="337"/>
    </location>
</feature>
<dbReference type="RefSeq" id="XP_022317012.1">
    <property type="nucleotide sequence ID" value="XM_022461304.1"/>
</dbReference>
<dbReference type="InterPro" id="IPR002350">
    <property type="entry name" value="Kazal_dom"/>
</dbReference>
<dbReference type="RefSeq" id="XP_022317011.1">
    <property type="nucleotide sequence ID" value="XM_022461303.1"/>
</dbReference>
<evidence type="ECO:0000313" key="10">
    <source>
        <dbReference type="Proteomes" id="UP000694844"/>
    </source>
</evidence>
<feature type="compositionally biased region" description="Polar residues" evidence="5">
    <location>
        <begin position="95"/>
        <end position="115"/>
    </location>
</feature>
<dbReference type="PROSITE" id="PS50948">
    <property type="entry name" value="PAN"/>
    <property type="match status" value="2"/>
</dbReference>
<gene>
    <name evidence="11 12 13 14 15 16" type="primary">LOC111120524</name>
</gene>
<dbReference type="KEGG" id="cvn:111120524"/>
<dbReference type="InterPro" id="IPR003598">
    <property type="entry name" value="Ig_sub2"/>
</dbReference>
<proteinExistence type="predicted"/>
<protein>
    <submittedName>
        <fullName evidence="11 12">Uncharacterized protein LOC111120524 isoform X1</fullName>
    </submittedName>
</protein>
<dbReference type="InterPro" id="IPR007110">
    <property type="entry name" value="Ig-like_dom"/>
</dbReference>
<evidence type="ECO:0000256" key="4">
    <source>
        <dbReference type="ARBA" id="ARBA00023319"/>
    </source>
</evidence>
<evidence type="ECO:0000313" key="12">
    <source>
        <dbReference type="RefSeq" id="XP_022317012.1"/>
    </source>
</evidence>
<feature type="compositionally biased region" description="Basic and acidic residues" evidence="5">
    <location>
        <begin position="300"/>
        <end position="310"/>
    </location>
</feature>
<evidence type="ECO:0000256" key="6">
    <source>
        <dbReference type="SAM" id="SignalP"/>
    </source>
</evidence>
<keyword evidence="10" id="KW-1185">Reference proteome</keyword>
<dbReference type="InterPro" id="IPR036058">
    <property type="entry name" value="Kazal_dom_sf"/>
</dbReference>
<dbReference type="PROSITE" id="PS50835">
    <property type="entry name" value="IG_LIKE"/>
    <property type="match status" value="2"/>
</dbReference>
<dbReference type="Pfam" id="PF07648">
    <property type="entry name" value="Kazal_2"/>
    <property type="match status" value="1"/>
</dbReference>
<reference evidence="11 12" key="1">
    <citation type="submission" date="2025-04" db="UniProtKB">
        <authorList>
            <consortium name="RefSeq"/>
        </authorList>
    </citation>
    <scope>IDENTIFICATION</scope>
    <source>
        <tissue evidence="11 12">Whole sample</tissue>
    </source>
</reference>
<dbReference type="PANTHER" id="PTHR12231">
    <property type="entry name" value="CTX-RELATED TYPE I TRANSMEMBRANE PROTEIN"/>
    <property type="match status" value="1"/>
</dbReference>
<feature type="compositionally biased region" description="Basic and acidic residues" evidence="5">
    <location>
        <begin position="77"/>
        <end position="94"/>
    </location>
</feature>
<dbReference type="Gene3D" id="2.60.40.10">
    <property type="entry name" value="Immunoglobulins"/>
    <property type="match status" value="1"/>
</dbReference>
<feature type="region of interest" description="Disordered" evidence="5">
    <location>
        <begin position="863"/>
        <end position="896"/>
    </location>
</feature>
<feature type="domain" description="Apple" evidence="8">
    <location>
        <begin position="676"/>
        <end position="747"/>
    </location>
</feature>